<dbReference type="PANTHER" id="PTHR23270:SF10">
    <property type="entry name" value="PROTEIN RRP5 HOMOLOG"/>
    <property type="match status" value="1"/>
</dbReference>
<feature type="compositionally biased region" description="Basic and acidic residues" evidence="1">
    <location>
        <begin position="147"/>
        <end position="163"/>
    </location>
</feature>
<dbReference type="PANTHER" id="PTHR23270">
    <property type="entry name" value="PROGRAMMED CELL DEATH PROTEIN 11 PRE-RRNA PROCESSING PROTEIN RRP5"/>
    <property type="match status" value="1"/>
</dbReference>
<proteinExistence type="predicted"/>
<dbReference type="AlphaFoldDB" id="A0AAV5ENB8"/>
<name>A0AAV5ENB8_ELECO</name>
<dbReference type="GO" id="GO:0003723">
    <property type="term" value="F:RNA binding"/>
    <property type="evidence" value="ECO:0007669"/>
    <property type="project" value="TreeGrafter"/>
</dbReference>
<feature type="compositionally biased region" description="Basic and acidic residues" evidence="1">
    <location>
        <begin position="13"/>
        <end position="42"/>
    </location>
</feature>
<feature type="region of interest" description="Disordered" evidence="1">
    <location>
        <begin position="56"/>
        <end position="121"/>
    </location>
</feature>
<keyword evidence="3" id="KW-1185">Reference proteome</keyword>
<comment type="caution">
    <text evidence="2">The sequence shown here is derived from an EMBL/GenBank/DDBJ whole genome shotgun (WGS) entry which is preliminary data.</text>
</comment>
<dbReference type="Proteomes" id="UP001054889">
    <property type="component" value="Unassembled WGS sequence"/>
</dbReference>
<feature type="region of interest" description="Disordered" evidence="1">
    <location>
        <begin position="1"/>
        <end position="44"/>
    </location>
</feature>
<dbReference type="GO" id="GO:0032040">
    <property type="term" value="C:small-subunit processome"/>
    <property type="evidence" value="ECO:0007669"/>
    <property type="project" value="TreeGrafter"/>
</dbReference>
<sequence length="290" mass="33025">MAPPQRGDRKKGKPDLRPDRKQIKKDRKEAVAEQGEDREKQRLQPASAALLAAAADDADFPRGGRSLLSRDEVAEACAEAETDFDNEGKKGKGKRKRKGGESSGFDADDDLGTLFGGATTGKLPRFANRITLKVSLDDSEGSDQEDDNKGHENAHVTEATTKKSEKRLKEKARKQREMEISAIEERTLQQDIPQTPDEFEKLDAVKKVFQRALQYCDRKKVHLALLSMYERTEQYQLADELLDRMTKRFKASWKFLFTKYLKYEQLQGDKEREVNVKKKAMEYVQISLPA</sequence>
<dbReference type="Gene3D" id="1.25.40.10">
    <property type="entry name" value="Tetratricopeptide repeat domain"/>
    <property type="match status" value="1"/>
</dbReference>
<organism evidence="2 3">
    <name type="scientific">Eleusine coracana subsp. coracana</name>
    <dbReference type="NCBI Taxonomy" id="191504"/>
    <lineage>
        <taxon>Eukaryota</taxon>
        <taxon>Viridiplantae</taxon>
        <taxon>Streptophyta</taxon>
        <taxon>Embryophyta</taxon>
        <taxon>Tracheophyta</taxon>
        <taxon>Spermatophyta</taxon>
        <taxon>Magnoliopsida</taxon>
        <taxon>Liliopsida</taxon>
        <taxon>Poales</taxon>
        <taxon>Poaceae</taxon>
        <taxon>PACMAD clade</taxon>
        <taxon>Chloridoideae</taxon>
        <taxon>Cynodonteae</taxon>
        <taxon>Eleusininae</taxon>
        <taxon>Eleusine</taxon>
    </lineage>
</organism>
<dbReference type="EMBL" id="BQKI01000077">
    <property type="protein sequence ID" value="GJN24853.1"/>
    <property type="molecule type" value="Genomic_DNA"/>
</dbReference>
<protein>
    <submittedName>
        <fullName evidence="2">Uncharacterized protein</fullName>
    </submittedName>
</protein>
<dbReference type="InterPro" id="IPR045209">
    <property type="entry name" value="Rrp5"/>
</dbReference>
<reference evidence="2" key="1">
    <citation type="journal article" date="2018" name="DNA Res.">
        <title>Multiple hybrid de novo genome assembly of finger millet, an orphan allotetraploid crop.</title>
        <authorList>
            <person name="Hatakeyama M."/>
            <person name="Aluri S."/>
            <person name="Balachadran M.T."/>
            <person name="Sivarajan S.R."/>
            <person name="Patrignani A."/>
            <person name="Gruter S."/>
            <person name="Poveda L."/>
            <person name="Shimizu-Inatsugi R."/>
            <person name="Baeten J."/>
            <person name="Francoijs K.J."/>
            <person name="Nataraja K.N."/>
            <person name="Reddy Y.A.N."/>
            <person name="Phadnis S."/>
            <person name="Ravikumar R.L."/>
            <person name="Schlapbach R."/>
            <person name="Sreeman S.M."/>
            <person name="Shimizu K.K."/>
        </authorList>
    </citation>
    <scope>NUCLEOTIDE SEQUENCE</scope>
</reference>
<evidence type="ECO:0000313" key="3">
    <source>
        <dbReference type="Proteomes" id="UP001054889"/>
    </source>
</evidence>
<reference evidence="2" key="2">
    <citation type="submission" date="2021-12" db="EMBL/GenBank/DDBJ databases">
        <title>Resequencing data analysis of finger millet.</title>
        <authorList>
            <person name="Hatakeyama M."/>
            <person name="Aluri S."/>
            <person name="Balachadran M.T."/>
            <person name="Sivarajan S.R."/>
            <person name="Poveda L."/>
            <person name="Shimizu-Inatsugi R."/>
            <person name="Schlapbach R."/>
            <person name="Sreeman S.M."/>
            <person name="Shimizu K.K."/>
        </authorList>
    </citation>
    <scope>NUCLEOTIDE SEQUENCE</scope>
</reference>
<dbReference type="InterPro" id="IPR011990">
    <property type="entry name" value="TPR-like_helical_dom_sf"/>
</dbReference>
<dbReference type="SUPFAM" id="SSF48452">
    <property type="entry name" value="TPR-like"/>
    <property type="match status" value="1"/>
</dbReference>
<gene>
    <name evidence="2" type="primary">gb12621</name>
    <name evidence="2" type="ORF">PR202_gb12621</name>
</gene>
<accession>A0AAV5ENB8</accession>
<evidence type="ECO:0000256" key="1">
    <source>
        <dbReference type="SAM" id="MobiDB-lite"/>
    </source>
</evidence>
<evidence type="ECO:0000313" key="2">
    <source>
        <dbReference type="EMBL" id="GJN24853.1"/>
    </source>
</evidence>
<feature type="region of interest" description="Disordered" evidence="1">
    <location>
        <begin position="138"/>
        <end position="168"/>
    </location>
</feature>
<dbReference type="GO" id="GO:0006364">
    <property type="term" value="P:rRNA processing"/>
    <property type="evidence" value="ECO:0007669"/>
    <property type="project" value="InterPro"/>
</dbReference>